<evidence type="ECO:0000256" key="5">
    <source>
        <dbReference type="ARBA" id="ARBA00022771"/>
    </source>
</evidence>
<dbReference type="FunFam" id="3.30.160.60:FF:000620">
    <property type="entry name" value="Zinc finger protein 263"/>
    <property type="match status" value="1"/>
</dbReference>
<evidence type="ECO:0000256" key="9">
    <source>
        <dbReference type="ARBA" id="ARBA00023163"/>
    </source>
</evidence>
<dbReference type="Gene3D" id="6.10.140.140">
    <property type="match status" value="1"/>
</dbReference>
<evidence type="ECO:0000259" key="12">
    <source>
        <dbReference type="PROSITE" id="PS50157"/>
    </source>
</evidence>
<dbReference type="FunFam" id="3.30.160.60:FF:000100">
    <property type="entry name" value="Zinc finger 45-like"/>
    <property type="match status" value="1"/>
</dbReference>
<reference evidence="14 15" key="1">
    <citation type="submission" date="2009-12" db="EMBL/GenBank/DDBJ databases">
        <title>The Genome Sequence of Anolis carolinensis (Green Anole Lizard).</title>
        <authorList>
            <consortium name="The Genome Sequencing Platform"/>
            <person name="Di Palma F."/>
            <person name="Alfoldi J."/>
            <person name="Heiman D."/>
            <person name="Young S."/>
            <person name="Grabherr M."/>
            <person name="Johnson J."/>
            <person name="Lander E.S."/>
            <person name="Lindblad-Toh K."/>
        </authorList>
    </citation>
    <scope>NUCLEOTIDE SEQUENCE [LARGE SCALE GENOMIC DNA]</scope>
    <source>
        <strain evidence="14 15">JBL SC #1</strain>
    </source>
</reference>
<dbReference type="Pfam" id="PF00096">
    <property type="entry name" value="zf-C2H2"/>
    <property type="match status" value="2"/>
</dbReference>
<dbReference type="SMART" id="SM00349">
    <property type="entry name" value="KRAB"/>
    <property type="match status" value="1"/>
</dbReference>
<keyword evidence="8" id="KW-0238">DNA-binding</keyword>
<dbReference type="InterPro" id="IPR036051">
    <property type="entry name" value="KRAB_dom_sf"/>
</dbReference>
<dbReference type="PROSITE" id="PS50157">
    <property type="entry name" value="ZINC_FINGER_C2H2_2"/>
    <property type="match status" value="5"/>
</dbReference>
<dbReference type="SUPFAM" id="SSF109640">
    <property type="entry name" value="KRAB domain (Kruppel-associated box)"/>
    <property type="match status" value="1"/>
</dbReference>
<dbReference type="CDD" id="cd07765">
    <property type="entry name" value="KRAB_A-box"/>
    <property type="match status" value="1"/>
</dbReference>
<dbReference type="PROSITE" id="PS50805">
    <property type="entry name" value="KRAB"/>
    <property type="match status" value="1"/>
</dbReference>
<feature type="domain" description="KRAB" evidence="13">
    <location>
        <begin position="105"/>
        <end position="187"/>
    </location>
</feature>
<dbReference type="GO" id="GO:0008270">
    <property type="term" value="F:zinc ion binding"/>
    <property type="evidence" value="ECO:0007669"/>
    <property type="project" value="UniProtKB-KW"/>
</dbReference>
<dbReference type="GO" id="GO:0005634">
    <property type="term" value="C:nucleus"/>
    <property type="evidence" value="ECO:0007669"/>
    <property type="project" value="UniProtKB-SubCell"/>
</dbReference>
<reference evidence="14" key="2">
    <citation type="submission" date="2025-08" db="UniProtKB">
        <authorList>
            <consortium name="Ensembl"/>
        </authorList>
    </citation>
    <scope>IDENTIFICATION</scope>
</reference>
<reference evidence="14" key="3">
    <citation type="submission" date="2025-09" db="UniProtKB">
        <authorList>
            <consortium name="Ensembl"/>
        </authorList>
    </citation>
    <scope>IDENTIFICATION</scope>
</reference>
<sequence length="380" mass="43303">MWGIVTTLHSISQYKQSLTTLGEGVYLSQHVDRKQRKWQVTAPLVFSSSSSSSSSSSFFTYRIWKEGRTSFFLLTEYGRKAGPLCTRPSSPQDAPRTPSVHQDQMTFREVAVDFSTEEWALLGPDQRDLHSEVMAENWGIVSTLGAGGQENEEGEPCSVFMQNIQREHMEEDETKCKIEEERRSPSPVLQTENIHELSFQEVTLKGEERSVCVCIACGISFHSRTSLILHQRTHVCKKLFLSEGHEYASALIAYEVTRTNEKPLQCLHCGKRFKLESCLRTHAMTHMGEKPFQCQKCGKRFQQLAHVSRHQATHSEKPFKCLKCGKGFGQKSSLMRHLATHSEERPYQCVACGKSFRQKRGLLCHQMTHTGENLSICFQF</sequence>
<evidence type="ECO:0000256" key="11">
    <source>
        <dbReference type="PROSITE-ProRule" id="PRU00042"/>
    </source>
</evidence>
<evidence type="ECO:0000256" key="4">
    <source>
        <dbReference type="ARBA" id="ARBA00022737"/>
    </source>
</evidence>
<accession>A0A803TFS1</accession>
<comment type="subcellular location">
    <subcellularLocation>
        <location evidence="1">Nucleus</location>
    </subcellularLocation>
</comment>
<dbReference type="PANTHER" id="PTHR24381:SF390">
    <property type="entry name" value="ZINC FINGER PROTEIN 37 HOMOLOG"/>
    <property type="match status" value="1"/>
</dbReference>
<keyword evidence="15" id="KW-1185">Reference proteome</keyword>
<dbReference type="Ensembl" id="ENSACAT00000056130.1">
    <property type="protein sequence ID" value="ENSACAP00000034061.1"/>
    <property type="gene ID" value="ENSACAG00000043525.1"/>
</dbReference>
<dbReference type="FunFam" id="3.30.160.60:FF:000099">
    <property type="entry name" value="Zinc finger protein 79"/>
    <property type="match status" value="1"/>
</dbReference>
<evidence type="ECO:0000256" key="8">
    <source>
        <dbReference type="ARBA" id="ARBA00023125"/>
    </source>
</evidence>
<feature type="domain" description="C2H2-type" evidence="12">
    <location>
        <begin position="319"/>
        <end position="346"/>
    </location>
</feature>
<keyword evidence="6" id="KW-0862">Zinc</keyword>
<dbReference type="FunFam" id="3.30.160.60:FF:000355">
    <property type="entry name" value="zinc finger and SCAN domain-containing protein 20 isoform X1"/>
    <property type="match status" value="1"/>
</dbReference>
<dbReference type="SUPFAM" id="SSF57667">
    <property type="entry name" value="beta-beta-alpha zinc fingers"/>
    <property type="match status" value="2"/>
</dbReference>
<evidence type="ECO:0000256" key="7">
    <source>
        <dbReference type="ARBA" id="ARBA00023015"/>
    </source>
</evidence>
<feature type="domain" description="C2H2-type" evidence="12">
    <location>
        <begin position="264"/>
        <end position="291"/>
    </location>
</feature>
<dbReference type="Gene3D" id="3.30.160.60">
    <property type="entry name" value="Classic Zinc Finger"/>
    <property type="match status" value="4"/>
</dbReference>
<dbReference type="PROSITE" id="PS00028">
    <property type="entry name" value="ZINC_FINGER_C2H2_1"/>
    <property type="match status" value="5"/>
</dbReference>
<feature type="domain" description="C2H2-type" evidence="12">
    <location>
        <begin position="347"/>
        <end position="374"/>
    </location>
</feature>
<feature type="domain" description="C2H2-type" evidence="12">
    <location>
        <begin position="292"/>
        <end position="319"/>
    </location>
</feature>
<evidence type="ECO:0000256" key="1">
    <source>
        <dbReference type="ARBA" id="ARBA00004123"/>
    </source>
</evidence>
<dbReference type="InterPro" id="IPR013087">
    <property type="entry name" value="Znf_C2H2_type"/>
</dbReference>
<dbReference type="SMART" id="SM00355">
    <property type="entry name" value="ZnF_C2H2"/>
    <property type="match status" value="5"/>
</dbReference>
<keyword evidence="10" id="KW-0539">Nucleus</keyword>
<name>A0A803TFS1_ANOCA</name>
<evidence type="ECO:0000313" key="15">
    <source>
        <dbReference type="Proteomes" id="UP000001646"/>
    </source>
</evidence>
<evidence type="ECO:0000256" key="10">
    <source>
        <dbReference type="ARBA" id="ARBA00023242"/>
    </source>
</evidence>
<keyword evidence="4" id="KW-0677">Repeat</keyword>
<keyword evidence="3" id="KW-0479">Metal-binding</keyword>
<dbReference type="InParanoid" id="A0A803TFS1"/>
<keyword evidence="7" id="KW-0805">Transcription regulation</keyword>
<protein>
    <submittedName>
        <fullName evidence="14">Uncharacterized protein</fullName>
    </submittedName>
</protein>
<proteinExistence type="inferred from homology"/>
<keyword evidence="5 11" id="KW-0863">Zinc-finger</keyword>
<keyword evidence="9" id="KW-0804">Transcription</keyword>
<dbReference type="PANTHER" id="PTHR24381">
    <property type="entry name" value="ZINC FINGER PROTEIN"/>
    <property type="match status" value="1"/>
</dbReference>
<evidence type="ECO:0000313" key="14">
    <source>
        <dbReference type="Ensembl" id="ENSACAP00000034061.1"/>
    </source>
</evidence>
<dbReference type="AlphaFoldDB" id="A0A803TFS1"/>
<evidence type="ECO:0000256" key="3">
    <source>
        <dbReference type="ARBA" id="ARBA00022723"/>
    </source>
</evidence>
<dbReference type="InterPro" id="IPR036236">
    <property type="entry name" value="Znf_C2H2_sf"/>
</dbReference>
<dbReference type="Pfam" id="PF01352">
    <property type="entry name" value="KRAB"/>
    <property type="match status" value="1"/>
</dbReference>
<dbReference type="GO" id="GO:0006355">
    <property type="term" value="P:regulation of DNA-templated transcription"/>
    <property type="evidence" value="ECO:0007669"/>
    <property type="project" value="InterPro"/>
</dbReference>
<organism evidence="14 15">
    <name type="scientific">Anolis carolinensis</name>
    <name type="common">Green anole</name>
    <name type="synonym">American chameleon</name>
    <dbReference type="NCBI Taxonomy" id="28377"/>
    <lineage>
        <taxon>Eukaryota</taxon>
        <taxon>Metazoa</taxon>
        <taxon>Chordata</taxon>
        <taxon>Craniata</taxon>
        <taxon>Vertebrata</taxon>
        <taxon>Euteleostomi</taxon>
        <taxon>Lepidosauria</taxon>
        <taxon>Squamata</taxon>
        <taxon>Bifurcata</taxon>
        <taxon>Unidentata</taxon>
        <taxon>Episquamata</taxon>
        <taxon>Toxicofera</taxon>
        <taxon>Iguania</taxon>
        <taxon>Dactyloidae</taxon>
        <taxon>Anolis</taxon>
    </lineage>
</organism>
<evidence type="ECO:0000256" key="2">
    <source>
        <dbReference type="ARBA" id="ARBA00006991"/>
    </source>
</evidence>
<dbReference type="GeneTree" id="ENSGT01150000286944"/>
<evidence type="ECO:0000259" key="13">
    <source>
        <dbReference type="PROSITE" id="PS50805"/>
    </source>
</evidence>
<feature type="domain" description="C2H2-type" evidence="12">
    <location>
        <begin position="212"/>
        <end position="239"/>
    </location>
</feature>
<evidence type="ECO:0000256" key="6">
    <source>
        <dbReference type="ARBA" id="ARBA00022833"/>
    </source>
</evidence>
<dbReference type="InterPro" id="IPR001909">
    <property type="entry name" value="KRAB"/>
</dbReference>
<dbReference type="Proteomes" id="UP000001646">
    <property type="component" value="Chromosome 2"/>
</dbReference>
<dbReference type="GO" id="GO:0003677">
    <property type="term" value="F:DNA binding"/>
    <property type="evidence" value="ECO:0007669"/>
    <property type="project" value="UniProtKB-KW"/>
</dbReference>
<comment type="similarity">
    <text evidence="2">Belongs to the krueppel C2H2-type zinc-finger protein family.</text>
</comment>